<dbReference type="Pfam" id="PF00296">
    <property type="entry name" value="Bac_luciferase"/>
    <property type="match status" value="1"/>
</dbReference>
<dbReference type="RefSeq" id="WP_214395165.1">
    <property type="nucleotide sequence ID" value="NZ_JAHBOL010000016.1"/>
</dbReference>
<dbReference type="PANTHER" id="PTHR42847:SF8">
    <property type="entry name" value="CONSERVED PROTEIN"/>
    <property type="match status" value="1"/>
</dbReference>
<organism evidence="6 7">
    <name type="scientific">Mycolicibacterium goodii</name>
    <name type="common">Mycobacterium goodii</name>
    <dbReference type="NCBI Taxonomy" id="134601"/>
    <lineage>
        <taxon>Bacteria</taxon>
        <taxon>Bacillati</taxon>
        <taxon>Actinomycetota</taxon>
        <taxon>Actinomycetes</taxon>
        <taxon>Mycobacteriales</taxon>
        <taxon>Mycobacteriaceae</taxon>
        <taxon>Mycolicibacterium</taxon>
    </lineage>
</organism>
<protein>
    <submittedName>
        <fullName evidence="6">LLM class F420-dependent oxidoreductase</fullName>
    </submittedName>
</protein>
<keyword evidence="3" id="KW-0560">Oxidoreductase</keyword>
<reference evidence="6 7" key="1">
    <citation type="submission" date="2021-05" db="EMBL/GenBank/DDBJ databases">
        <title>Draft Genome Sequences of Clinical Respiratory Isolates of Mycobacterium goodii Recovered in Ireland.</title>
        <authorList>
            <person name="Flanagan P.R."/>
            <person name="Mok S."/>
            <person name="Roycroft E."/>
            <person name="Rogers T.R."/>
            <person name="Fitzgibbon M."/>
        </authorList>
    </citation>
    <scope>NUCLEOTIDE SEQUENCE [LARGE SCALE GENOMIC DNA]</scope>
    <source>
        <strain evidence="6 7">14IE55</strain>
    </source>
</reference>
<keyword evidence="1" id="KW-0285">Flavoprotein</keyword>
<evidence type="ECO:0000256" key="1">
    <source>
        <dbReference type="ARBA" id="ARBA00022630"/>
    </source>
</evidence>
<sequence>MSRRLRIGVQLWPGGAPDYQSWRSAVIRAEDLGVDIIFGYDHFHAPAASGVTGGLPILTEDQPDVNNFEGWTALATWGEITKRPEIGTLVTGIGYRNPDLLADMARTVDHISGGRLILGLGAGWYEKDYTTYGYDFGTLKSRFDQFDAGLDRIAARLPILKPPPLRKIPILIGGAGPKRALPAVARHADIWHTNLQTIEEFRDATARVDDLAAEAGRDGTAIERSVRWHGAQSAETFRRAGVTIFTTEIHPTDEGYDFSVLTEMLAWRKAQQ</sequence>
<dbReference type="InterPro" id="IPR022480">
    <property type="entry name" value="F420_MSMEG2906"/>
</dbReference>
<comment type="caution">
    <text evidence="6">The sequence shown here is derived from an EMBL/GenBank/DDBJ whole genome shotgun (WGS) entry which is preliminary data.</text>
</comment>
<evidence type="ECO:0000256" key="2">
    <source>
        <dbReference type="ARBA" id="ARBA00022643"/>
    </source>
</evidence>
<evidence type="ECO:0000256" key="4">
    <source>
        <dbReference type="ARBA" id="ARBA00023033"/>
    </source>
</evidence>
<evidence type="ECO:0000313" key="7">
    <source>
        <dbReference type="Proteomes" id="UP000696413"/>
    </source>
</evidence>
<dbReference type="InterPro" id="IPR011251">
    <property type="entry name" value="Luciferase-like_dom"/>
</dbReference>
<keyword evidence="4" id="KW-0503">Monooxygenase</keyword>
<dbReference type="Proteomes" id="UP000696413">
    <property type="component" value="Unassembled WGS sequence"/>
</dbReference>
<evidence type="ECO:0000256" key="3">
    <source>
        <dbReference type="ARBA" id="ARBA00023002"/>
    </source>
</evidence>
<evidence type="ECO:0000313" key="6">
    <source>
        <dbReference type="EMBL" id="MBU8824545.1"/>
    </source>
</evidence>
<dbReference type="EMBL" id="JAHBOM010000011">
    <property type="protein sequence ID" value="MBU8824545.1"/>
    <property type="molecule type" value="Genomic_DNA"/>
</dbReference>
<dbReference type="InterPro" id="IPR050172">
    <property type="entry name" value="SsuD_RutA_monooxygenase"/>
</dbReference>
<gene>
    <name evidence="6" type="ORF">KL859_16920</name>
</gene>
<keyword evidence="7" id="KW-1185">Reference proteome</keyword>
<accession>A0ABS6HRI3</accession>
<dbReference type="PANTHER" id="PTHR42847">
    <property type="entry name" value="ALKANESULFONATE MONOOXYGENASE"/>
    <property type="match status" value="1"/>
</dbReference>
<proteinExistence type="predicted"/>
<dbReference type="Gene3D" id="3.20.20.30">
    <property type="entry name" value="Luciferase-like domain"/>
    <property type="match status" value="1"/>
</dbReference>
<keyword evidence="2" id="KW-0288">FMN</keyword>
<feature type="domain" description="Luciferase-like" evidence="5">
    <location>
        <begin position="14"/>
        <end position="227"/>
    </location>
</feature>
<dbReference type="NCBIfam" id="TIGR03856">
    <property type="entry name" value="F420_MSMEG_2906"/>
    <property type="match status" value="1"/>
</dbReference>
<name>A0ABS6HRI3_MYCGD</name>
<dbReference type="SUPFAM" id="SSF51679">
    <property type="entry name" value="Bacterial luciferase-like"/>
    <property type="match status" value="1"/>
</dbReference>
<dbReference type="InterPro" id="IPR036661">
    <property type="entry name" value="Luciferase-like_sf"/>
</dbReference>
<evidence type="ECO:0000259" key="5">
    <source>
        <dbReference type="Pfam" id="PF00296"/>
    </source>
</evidence>